<accession>A0ABC9AYF0</accession>
<organism evidence="3 4">
    <name type="scientific">Urochloa decumbens</name>
    <dbReference type="NCBI Taxonomy" id="240449"/>
    <lineage>
        <taxon>Eukaryota</taxon>
        <taxon>Viridiplantae</taxon>
        <taxon>Streptophyta</taxon>
        <taxon>Embryophyta</taxon>
        <taxon>Tracheophyta</taxon>
        <taxon>Spermatophyta</taxon>
        <taxon>Magnoliopsida</taxon>
        <taxon>Liliopsida</taxon>
        <taxon>Poales</taxon>
        <taxon>Poaceae</taxon>
        <taxon>PACMAD clade</taxon>
        <taxon>Panicoideae</taxon>
        <taxon>Panicodae</taxon>
        <taxon>Paniceae</taxon>
        <taxon>Melinidinae</taxon>
        <taxon>Urochloa</taxon>
    </lineage>
</organism>
<dbReference type="Proteomes" id="UP001497457">
    <property type="component" value="Chromosome 23rd"/>
</dbReference>
<dbReference type="InterPro" id="IPR004158">
    <property type="entry name" value="DUF247_pln"/>
</dbReference>
<dbReference type="EMBL" id="OZ075133">
    <property type="protein sequence ID" value="CAL4986655.1"/>
    <property type="molecule type" value="Genomic_DNA"/>
</dbReference>
<feature type="compositionally biased region" description="Low complexity" evidence="1">
    <location>
        <begin position="171"/>
        <end position="180"/>
    </location>
</feature>
<feature type="transmembrane region" description="Helical" evidence="2">
    <location>
        <begin position="564"/>
        <end position="591"/>
    </location>
</feature>
<feature type="transmembrane region" description="Helical" evidence="2">
    <location>
        <begin position="7"/>
        <end position="28"/>
    </location>
</feature>
<keyword evidence="4" id="KW-1185">Reference proteome</keyword>
<proteinExistence type="predicted"/>
<name>A0ABC9AYF0_9POAL</name>
<dbReference type="PANTHER" id="PTHR31170:SF25">
    <property type="entry name" value="BNAA09G04570D PROTEIN"/>
    <property type="match status" value="1"/>
</dbReference>
<evidence type="ECO:0000256" key="1">
    <source>
        <dbReference type="SAM" id="MobiDB-lite"/>
    </source>
</evidence>
<feature type="compositionally biased region" description="Basic and acidic residues" evidence="1">
    <location>
        <begin position="46"/>
        <end position="56"/>
    </location>
</feature>
<evidence type="ECO:0000313" key="3">
    <source>
        <dbReference type="EMBL" id="CAL4986655.1"/>
    </source>
</evidence>
<evidence type="ECO:0000313" key="4">
    <source>
        <dbReference type="Proteomes" id="UP001497457"/>
    </source>
</evidence>
<keyword evidence="2" id="KW-1133">Transmembrane helix</keyword>
<keyword evidence="2" id="KW-0812">Transmembrane</keyword>
<gene>
    <name evidence="3" type="ORF">URODEC1_LOCUS58475</name>
</gene>
<protein>
    <submittedName>
        <fullName evidence="3">Uncharacterized protein</fullName>
    </submittedName>
</protein>
<feature type="region of interest" description="Disordered" evidence="1">
    <location>
        <begin position="168"/>
        <end position="190"/>
    </location>
</feature>
<dbReference type="AlphaFoldDB" id="A0ABC9AYF0"/>
<keyword evidence="2" id="KW-0472">Membrane</keyword>
<feature type="region of interest" description="Disordered" evidence="1">
    <location>
        <begin position="43"/>
        <end position="77"/>
    </location>
</feature>
<reference evidence="3" key="1">
    <citation type="submission" date="2024-10" db="EMBL/GenBank/DDBJ databases">
        <authorList>
            <person name="Ryan C."/>
        </authorList>
    </citation>
    <scope>NUCLEOTIDE SEQUENCE [LARGE SCALE GENOMIC DNA]</scope>
</reference>
<evidence type="ECO:0000256" key="2">
    <source>
        <dbReference type="SAM" id="Phobius"/>
    </source>
</evidence>
<sequence>MHTHAPWLLLIFRIILYGSLYTVGGRIMEIEMPTGKKLWSDEAGADEARRAEKEISAEPTAGLQAESTEQQEKQRGSAELVEGDLTELAKKVSGAVPPQWHDGWMQQRPTIYVVPGDLAAGNTDPYAPAAVCIGPFFGPARRLTEGMAKLERYKWCCVRKLIVGRRRREPAGPAAGSGARRPPPPDWKPEVHEPLLRRCVGAMTSLLPRIRASYSISSSLDTIAGGDAAAMGELKMLLEPEDDADMDMGSTLAENMLLDGCFILHRLLKMARIARRAGKADIGGGGGDDDDDDDWTQVYGRCGVWGLVTRDLLLLNNQIPLFVVRALLEQLRGPVDGDDDALVDGGLQLFSSLHPRSRLQPPWPVSLGDAHHLLHLFYLSITNLPSSMDRNKKHLPLLPELTQWVPCAKELEDAGVRFRARKDGATTSFLDIRFSAAGSGSGVLEIPPLQLYDYSEPLFRNLVAFEQTYPGTPGHVTAYAIFMDCLLKTSDDMRLLHRRGILLNHMNGDREAATGFFSRICAGALASADRNYLAPLMEEVTTYQSASWPQWRAALLRDYFGSPWAAIAVVVAALVVALTMLQTFYALYAYYRPPKQS</sequence>
<dbReference type="PANTHER" id="PTHR31170">
    <property type="entry name" value="BNAC04G53230D PROTEIN"/>
    <property type="match status" value="1"/>
</dbReference>
<dbReference type="Pfam" id="PF03140">
    <property type="entry name" value="DUF247"/>
    <property type="match status" value="1"/>
</dbReference>